<accession>A6TLJ8</accession>
<dbReference type="eggNOG" id="COG3645">
    <property type="taxonomic scope" value="Bacteria"/>
</dbReference>
<dbReference type="PANTHER" id="PTHR36180:SF2">
    <property type="entry name" value="BRO FAMILY PROTEIN"/>
    <property type="match status" value="1"/>
</dbReference>
<organism evidence="2 3">
    <name type="scientific">Alkaliphilus metalliredigens (strain QYMF)</name>
    <dbReference type="NCBI Taxonomy" id="293826"/>
    <lineage>
        <taxon>Bacteria</taxon>
        <taxon>Bacillati</taxon>
        <taxon>Bacillota</taxon>
        <taxon>Clostridia</taxon>
        <taxon>Peptostreptococcales</taxon>
        <taxon>Natronincolaceae</taxon>
        <taxon>Alkaliphilus</taxon>
    </lineage>
</organism>
<dbReference type="InterPro" id="IPR003497">
    <property type="entry name" value="BRO_N_domain"/>
</dbReference>
<dbReference type="Pfam" id="PF03374">
    <property type="entry name" value="ANT"/>
    <property type="match status" value="1"/>
</dbReference>
<dbReference type="RefSeq" id="WP_012062109.1">
    <property type="nucleotide sequence ID" value="NC_009633.1"/>
</dbReference>
<dbReference type="InterPro" id="IPR005039">
    <property type="entry name" value="Ant_C"/>
</dbReference>
<evidence type="ECO:0000259" key="1">
    <source>
        <dbReference type="PROSITE" id="PS51750"/>
    </source>
</evidence>
<dbReference type="Pfam" id="PF02498">
    <property type="entry name" value="Bro-N"/>
    <property type="match status" value="1"/>
</dbReference>
<dbReference type="KEGG" id="amt:Amet_0841"/>
<sequence length="276" mass="31447">MNKQLQVFEKEEFGQVRVLRQDGQPWFVGKDIADSLGYKNPSDALLKHVDEEDKALAKCDTLGGTQQMTIINESGLYGLILSSKLPNAKRFKRWVTSEVLPSIQRHGVYMTPDKIEEVLLNPDMIIGLATKLKVEQELSKKQQQIIGELKPKADYMDKILKNKGLVTITQIAKDYGMSGQAMNDLLHSLRVQYKQSGQWLLYRAHHGRGYTHSETIDILRSDGNLDIKMNTKWTQKGRLFLYDLLREHNILPTIEKAPLAATNRGIEKQFIVSISI</sequence>
<dbReference type="HOGENOM" id="CLU_046670_0_1_9"/>
<reference evidence="3" key="1">
    <citation type="journal article" date="2016" name="Genome Announc.">
        <title>Complete genome sequence of Alkaliphilus metalliredigens strain QYMF, an alkaliphilic and metal-reducing bacterium isolated from borax-contaminated leachate ponds.</title>
        <authorList>
            <person name="Hwang C."/>
            <person name="Copeland A."/>
            <person name="Lucas S."/>
            <person name="Lapidus A."/>
            <person name="Barry K."/>
            <person name="Detter J.C."/>
            <person name="Glavina Del Rio T."/>
            <person name="Hammon N."/>
            <person name="Israni S."/>
            <person name="Dalin E."/>
            <person name="Tice H."/>
            <person name="Pitluck S."/>
            <person name="Chertkov O."/>
            <person name="Brettin T."/>
            <person name="Bruce D."/>
            <person name="Han C."/>
            <person name="Schmutz J."/>
            <person name="Larimer F."/>
            <person name="Land M.L."/>
            <person name="Hauser L."/>
            <person name="Kyrpides N."/>
            <person name="Mikhailova N."/>
            <person name="Ye Q."/>
            <person name="Zhou J."/>
            <person name="Richardson P."/>
            <person name="Fields M.W."/>
        </authorList>
    </citation>
    <scope>NUCLEOTIDE SEQUENCE [LARGE SCALE GENOMIC DNA]</scope>
    <source>
        <strain evidence="3">QYMF</strain>
    </source>
</reference>
<proteinExistence type="predicted"/>
<gene>
    <name evidence="2" type="ordered locus">Amet_0841</name>
</gene>
<dbReference type="OrthoDB" id="9812611at2"/>
<dbReference type="GO" id="GO:0003677">
    <property type="term" value="F:DNA binding"/>
    <property type="evidence" value="ECO:0007669"/>
    <property type="project" value="InterPro"/>
</dbReference>
<dbReference type="STRING" id="293826.Amet_0841"/>
<dbReference type="PANTHER" id="PTHR36180">
    <property type="entry name" value="DNA-BINDING PROTEIN-RELATED-RELATED"/>
    <property type="match status" value="1"/>
</dbReference>
<keyword evidence="3" id="KW-1185">Reference proteome</keyword>
<dbReference type="PROSITE" id="PS51750">
    <property type="entry name" value="BRO_N"/>
    <property type="match status" value="1"/>
</dbReference>
<feature type="domain" description="Bro-N" evidence="1">
    <location>
        <begin position="2"/>
        <end position="107"/>
    </location>
</feature>
<dbReference type="Proteomes" id="UP000001572">
    <property type="component" value="Chromosome"/>
</dbReference>
<dbReference type="EMBL" id="CP000724">
    <property type="protein sequence ID" value="ABR47066.1"/>
    <property type="molecule type" value="Genomic_DNA"/>
</dbReference>
<dbReference type="AlphaFoldDB" id="A6TLJ8"/>
<protein>
    <submittedName>
        <fullName evidence="2">Prophage antirepressor</fullName>
    </submittedName>
</protein>
<dbReference type="SMART" id="SM01040">
    <property type="entry name" value="Bro-N"/>
    <property type="match status" value="1"/>
</dbReference>
<dbReference type="eggNOG" id="COG3617">
    <property type="taxonomic scope" value="Bacteria"/>
</dbReference>
<name>A6TLJ8_ALKMQ</name>
<evidence type="ECO:0000313" key="3">
    <source>
        <dbReference type="Proteomes" id="UP000001572"/>
    </source>
</evidence>
<evidence type="ECO:0000313" key="2">
    <source>
        <dbReference type="EMBL" id="ABR47066.1"/>
    </source>
</evidence>